<dbReference type="PROSITE" id="PS51405">
    <property type="entry name" value="HEME_HALOPEROXIDASE"/>
    <property type="match status" value="1"/>
</dbReference>
<feature type="transmembrane region" description="Helical" evidence="8">
    <location>
        <begin position="66"/>
        <end position="84"/>
    </location>
</feature>
<evidence type="ECO:0000313" key="10">
    <source>
        <dbReference type="EMBL" id="KAF7187193.1"/>
    </source>
</evidence>
<dbReference type="Pfam" id="PF01328">
    <property type="entry name" value="Peroxidase_2"/>
    <property type="match status" value="1"/>
</dbReference>
<evidence type="ECO:0000256" key="2">
    <source>
        <dbReference type="ARBA" id="ARBA00022559"/>
    </source>
</evidence>
<dbReference type="Gene3D" id="1.10.489.10">
    <property type="entry name" value="Chloroperoxidase-like"/>
    <property type="match status" value="1"/>
</dbReference>
<evidence type="ECO:0000313" key="11">
    <source>
        <dbReference type="Proteomes" id="UP000660729"/>
    </source>
</evidence>
<evidence type="ECO:0000256" key="5">
    <source>
        <dbReference type="ARBA" id="ARBA00023002"/>
    </source>
</evidence>
<evidence type="ECO:0000259" key="9">
    <source>
        <dbReference type="PROSITE" id="PS51405"/>
    </source>
</evidence>
<evidence type="ECO:0000256" key="8">
    <source>
        <dbReference type="SAM" id="Phobius"/>
    </source>
</evidence>
<dbReference type="PANTHER" id="PTHR33577">
    <property type="entry name" value="STERIGMATOCYSTIN BIOSYNTHESIS PEROXIDASE STCC-RELATED"/>
    <property type="match status" value="1"/>
</dbReference>
<feature type="non-terminal residue" evidence="10">
    <location>
        <position position="581"/>
    </location>
</feature>
<dbReference type="AlphaFoldDB" id="A0A8H6R9Z5"/>
<dbReference type="EMBL" id="JABCIY010000233">
    <property type="protein sequence ID" value="KAF7187193.1"/>
    <property type="molecule type" value="Genomic_DNA"/>
</dbReference>
<dbReference type="InterPro" id="IPR036851">
    <property type="entry name" value="Chloroperoxidase-like_sf"/>
</dbReference>
<dbReference type="PANTHER" id="PTHR33577:SF16">
    <property type="entry name" value="HEME HALOPEROXIDASE FAMILY PROFILE DOMAIN-CONTAINING PROTEIN"/>
    <property type="match status" value="1"/>
</dbReference>
<feature type="transmembrane region" description="Helical" evidence="8">
    <location>
        <begin position="12"/>
        <end position="29"/>
    </location>
</feature>
<dbReference type="GO" id="GO:0004601">
    <property type="term" value="F:peroxidase activity"/>
    <property type="evidence" value="ECO:0007669"/>
    <property type="project" value="UniProtKB-KW"/>
</dbReference>
<feature type="non-terminal residue" evidence="10">
    <location>
        <position position="1"/>
    </location>
</feature>
<keyword evidence="6" id="KW-0408">Iron</keyword>
<keyword evidence="8" id="KW-0472">Membrane</keyword>
<accession>A0A8H6R9Z5</accession>
<keyword evidence="8" id="KW-1133">Transmembrane helix</keyword>
<dbReference type="GO" id="GO:0046872">
    <property type="term" value="F:metal ion binding"/>
    <property type="evidence" value="ECO:0007669"/>
    <property type="project" value="UniProtKB-KW"/>
</dbReference>
<evidence type="ECO:0000256" key="1">
    <source>
        <dbReference type="ARBA" id="ARBA00001970"/>
    </source>
</evidence>
<evidence type="ECO:0000256" key="6">
    <source>
        <dbReference type="ARBA" id="ARBA00023004"/>
    </source>
</evidence>
<keyword evidence="3" id="KW-0349">Heme</keyword>
<organism evidence="10 11">
    <name type="scientific">Pseudocercospora fuligena</name>
    <dbReference type="NCBI Taxonomy" id="685502"/>
    <lineage>
        <taxon>Eukaryota</taxon>
        <taxon>Fungi</taxon>
        <taxon>Dikarya</taxon>
        <taxon>Ascomycota</taxon>
        <taxon>Pezizomycotina</taxon>
        <taxon>Dothideomycetes</taxon>
        <taxon>Dothideomycetidae</taxon>
        <taxon>Mycosphaerellales</taxon>
        <taxon>Mycosphaerellaceae</taxon>
        <taxon>Pseudocercospora</taxon>
    </lineage>
</organism>
<comment type="caution">
    <text evidence="10">The sequence shown here is derived from an EMBL/GenBank/DDBJ whole genome shotgun (WGS) entry which is preliminary data.</text>
</comment>
<keyword evidence="8" id="KW-0812">Transmembrane</keyword>
<protein>
    <submittedName>
        <fullName evidence="10">Dothistromin biosynthesis peroxidase dotB</fullName>
    </submittedName>
</protein>
<dbReference type="InterPro" id="IPR000028">
    <property type="entry name" value="Chloroperoxidase"/>
</dbReference>
<evidence type="ECO:0000256" key="3">
    <source>
        <dbReference type="ARBA" id="ARBA00022617"/>
    </source>
</evidence>
<name>A0A8H6R9Z5_9PEZI</name>
<dbReference type="Proteomes" id="UP000660729">
    <property type="component" value="Unassembled WGS sequence"/>
</dbReference>
<evidence type="ECO:0000256" key="7">
    <source>
        <dbReference type="ARBA" id="ARBA00025795"/>
    </source>
</evidence>
<keyword evidence="4" id="KW-0479">Metal-binding</keyword>
<keyword evidence="5" id="KW-0560">Oxidoreductase</keyword>
<comment type="similarity">
    <text evidence="7">Belongs to the chloroperoxidase family.</text>
</comment>
<keyword evidence="2 10" id="KW-0575">Peroxidase</keyword>
<dbReference type="SUPFAM" id="SSF47571">
    <property type="entry name" value="Cloroperoxidase"/>
    <property type="match status" value="1"/>
</dbReference>
<reference evidence="10" key="1">
    <citation type="submission" date="2020-04" db="EMBL/GenBank/DDBJ databases">
        <title>Draft genome resource of the tomato pathogen Pseudocercospora fuligena.</title>
        <authorList>
            <person name="Zaccaron A."/>
        </authorList>
    </citation>
    <scope>NUCLEOTIDE SEQUENCE</scope>
    <source>
        <strain evidence="10">PF001</strain>
    </source>
</reference>
<proteinExistence type="inferred from homology"/>
<gene>
    <name evidence="10" type="ORF">HII31_11448</name>
</gene>
<keyword evidence="11" id="KW-1185">Reference proteome</keyword>
<sequence length="581" mass="63536">TCRRLGGSAGYIPIFVIDFLSICSAFVLARDCTPVSKCPKVPWWWSHRYIEVREGSTSVYDTRRQSALVILTHVLVVVLVSINWHDDRYVQAERTEALVLKFIVRAFRGSIEVAAFGYLADGGGSGHKHMFHHQLQHHAKRAAEKNEKPDLEHLLKRTPEDEEIAREYKRQLPDLLGGVLGPLSGGDADPGLVSSIGLLTSGGGGAGTYIDVTGEHQFVPPGIGPDGLPDQRGPCPGLNSLANHNFLSHTGIVSFGEVIAMTNKVFGMGTDVALVIAVMGTYFAGNPVQQMFSIGGPDPRIQPPLRQSGDGGLLGQPQGIDYSHNLIEADASATRHDLYETGDAWTVDIELFKQMYYSVPEGQLITAHDLARYKALRFKQSVATNKFFYHGPYTGGIASNAGYLFAARLFANHSGATAEGELTHEIVKSIFGVVDYPYPFTYNFGWERIPYNWYRKSGDYSLIELNLDLVQFLLWYPETHSIGGNTGEVNSFAGVDFSDPVSGILNLPNLLLGNNLICFALEIVKLVSPNYLNNIYATLFGTLGNIGSGLGCPVIPDLTHGGVPIGQYMQQTYPGAKQNWL</sequence>
<feature type="domain" description="Heme haloperoxidase family profile" evidence="9">
    <location>
        <begin position="214"/>
        <end position="467"/>
    </location>
</feature>
<comment type="cofactor">
    <cofactor evidence="1">
        <name>heme b</name>
        <dbReference type="ChEBI" id="CHEBI:60344"/>
    </cofactor>
</comment>
<dbReference type="OrthoDB" id="407298at2759"/>
<evidence type="ECO:0000256" key="4">
    <source>
        <dbReference type="ARBA" id="ARBA00022723"/>
    </source>
</evidence>